<dbReference type="InterPro" id="IPR002346">
    <property type="entry name" value="Mopterin_DH_FAD-bd"/>
</dbReference>
<evidence type="ECO:0000256" key="12">
    <source>
        <dbReference type="ARBA" id="ARBA00023027"/>
    </source>
</evidence>
<evidence type="ECO:0000256" key="5">
    <source>
        <dbReference type="ARBA" id="ARBA00011738"/>
    </source>
</evidence>
<sequence>MFQSQKAGEMRDSGTFLFLLRLLDPEINRFKKYREDPLPKAGKEVKFALNEKFYTVGEDVPVGTRLVDFIRDVAGLKGTKYMCREGGCGVCTVMVKSRHPVTKELLVYSVNACLVYVQMCNGWSIYTIDGLGDKKHGYHKVQSRLALMNGTQCGYCSPGMVMAMHSFLMEHDYKVGKADVERALGGNICRCTGYRPILDTFQSFATDACDRVRQKCADIEDLCNKSCKKPCSEDCKDMEFGEKSTLALAQLPQSVKLGEKWYTVAFAEEIFEIFDMIADGQTYMLVAGSTAHGVYRIKQHIDFFIQISNVQSLRKTDVTNDSVVMGACTTISEAMDQFAKISKKYAQFKYLSILYDHLDKVAHPAVRNVRINIDNYDERSKAIETFNKSIFLPSLLKQVKSSSNYDERSKAIETFNKENRWRKKGLSSAVTIFPIGFFDVAYAILSVFKKDGTVAISTSGIEIGQGLHTKVAQACAYELNIPIDLICLKPSLSHIFPNSIGTGGSTGSDLAASCILQCCKALKLRLQPFYEKNPKGAWKDIIAEAAAQSIDLQVTKSVTPSQNPDLTKAYMVLTSAITEVEVDILTGQHQVSRVDILQDAGISLNPDIDVGQIQGAFIMGMGNWTLENMVRHEETGALMSNRTWVKLLNNNKKKGLIEGTVTTGILSSRNQRGQEGETQLLRKRTLSV</sequence>
<proteinExistence type="inferred from homology"/>
<dbReference type="PANTHER" id="PTHR11908:SF132">
    <property type="entry name" value="ALDEHYDE OXIDASE 1-RELATED"/>
    <property type="match status" value="1"/>
</dbReference>
<dbReference type="STRING" id="121845.A0A3Q0IQM5"/>
<evidence type="ECO:0000313" key="18">
    <source>
        <dbReference type="RefSeq" id="XP_026676928.1"/>
    </source>
</evidence>
<evidence type="ECO:0000256" key="10">
    <source>
        <dbReference type="ARBA" id="ARBA00023004"/>
    </source>
</evidence>
<dbReference type="GeneID" id="103505953"/>
<keyword evidence="11" id="KW-0411">Iron-sulfur</keyword>
<comment type="subcellular location">
    <subcellularLocation>
        <location evidence="3">Peroxisome</location>
    </subcellularLocation>
</comment>
<dbReference type="GO" id="GO:0071949">
    <property type="term" value="F:FAD binding"/>
    <property type="evidence" value="ECO:0007669"/>
    <property type="project" value="InterPro"/>
</dbReference>
<comment type="subunit">
    <text evidence="5">Homodimer.</text>
</comment>
<evidence type="ECO:0000259" key="15">
    <source>
        <dbReference type="PROSITE" id="PS51085"/>
    </source>
</evidence>
<dbReference type="Pfam" id="PF20256">
    <property type="entry name" value="MoCoBD_2"/>
    <property type="match status" value="1"/>
</dbReference>
<dbReference type="InterPro" id="IPR046867">
    <property type="entry name" value="AldOxase/xan_DH_MoCoBD2"/>
</dbReference>
<keyword evidence="10" id="KW-0408">Iron</keyword>
<protein>
    <submittedName>
        <fullName evidence="18">Indole-3-acetaldehyde oxidase-like</fullName>
    </submittedName>
</protein>
<reference evidence="18" key="1">
    <citation type="submission" date="2025-08" db="UniProtKB">
        <authorList>
            <consortium name="RefSeq"/>
        </authorList>
    </citation>
    <scope>IDENTIFICATION</scope>
</reference>
<dbReference type="PROSITE" id="PS00197">
    <property type="entry name" value="2FE2S_FER_1"/>
    <property type="match status" value="1"/>
</dbReference>
<dbReference type="GO" id="GO:0016491">
    <property type="term" value="F:oxidoreductase activity"/>
    <property type="evidence" value="ECO:0007669"/>
    <property type="project" value="UniProtKB-KW"/>
</dbReference>
<evidence type="ECO:0000256" key="13">
    <source>
        <dbReference type="ARBA" id="ARBA00023140"/>
    </source>
</evidence>
<dbReference type="InterPro" id="IPR006058">
    <property type="entry name" value="2Fe2S_fd_BS"/>
</dbReference>
<dbReference type="PROSITE" id="PS51085">
    <property type="entry name" value="2FE2S_FER_2"/>
    <property type="match status" value="1"/>
</dbReference>
<keyword evidence="17" id="KW-1185">Reference proteome</keyword>
<dbReference type="InterPro" id="IPR001041">
    <property type="entry name" value="2Fe-2S_ferredoxin-type"/>
</dbReference>
<gene>
    <name evidence="18" type="primary">LOC103505953</name>
</gene>
<organism evidence="17 18">
    <name type="scientific">Diaphorina citri</name>
    <name type="common">Asian citrus psyllid</name>
    <dbReference type="NCBI Taxonomy" id="121845"/>
    <lineage>
        <taxon>Eukaryota</taxon>
        <taxon>Metazoa</taxon>
        <taxon>Ecdysozoa</taxon>
        <taxon>Arthropoda</taxon>
        <taxon>Hexapoda</taxon>
        <taxon>Insecta</taxon>
        <taxon>Pterygota</taxon>
        <taxon>Neoptera</taxon>
        <taxon>Paraneoptera</taxon>
        <taxon>Hemiptera</taxon>
        <taxon>Sternorrhyncha</taxon>
        <taxon>Psylloidea</taxon>
        <taxon>Psyllidae</taxon>
        <taxon>Diaphorininae</taxon>
        <taxon>Diaphorina</taxon>
    </lineage>
</organism>
<dbReference type="InterPro" id="IPR016208">
    <property type="entry name" value="Ald_Oxase/xanthine_DH-like"/>
</dbReference>
<evidence type="ECO:0000256" key="4">
    <source>
        <dbReference type="ARBA" id="ARBA00006849"/>
    </source>
</evidence>
<dbReference type="GO" id="GO:0051537">
    <property type="term" value="F:2 iron, 2 sulfur cluster binding"/>
    <property type="evidence" value="ECO:0007669"/>
    <property type="project" value="UniProtKB-KW"/>
</dbReference>
<evidence type="ECO:0000313" key="17">
    <source>
        <dbReference type="Proteomes" id="UP000079169"/>
    </source>
</evidence>
<comment type="cofactor">
    <cofactor evidence="14">
        <name>[2Fe-2S] cluster</name>
        <dbReference type="ChEBI" id="CHEBI:190135"/>
    </cofactor>
</comment>
<dbReference type="InterPro" id="IPR036884">
    <property type="entry name" value="2Fe-2S-bd_dom_sf"/>
</dbReference>
<evidence type="ECO:0000256" key="7">
    <source>
        <dbReference type="ARBA" id="ARBA00022714"/>
    </source>
</evidence>
<dbReference type="Gene3D" id="3.30.365.10">
    <property type="entry name" value="Aldehyde oxidase/xanthine dehydrogenase, molybdopterin binding domain"/>
    <property type="match status" value="2"/>
</dbReference>
<dbReference type="InterPro" id="IPR037165">
    <property type="entry name" value="AldOxase/xan_DH_Mopterin-bd_sf"/>
</dbReference>
<dbReference type="Pfam" id="PF01799">
    <property type="entry name" value="Fer2_2"/>
    <property type="match status" value="1"/>
</dbReference>
<dbReference type="InterPro" id="IPR016166">
    <property type="entry name" value="FAD-bd_PCMH"/>
</dbReference>
<evidence type="ECO:0000256" key="14">
    <source>
        <dbReference type="ARBA" id="ARBA00034078"/>
    </source>
</evidence>
<evidence type="ECO:0000256" key="2">
    <source>
        <dbReference type="ARBA" id="ARBA00001974"/>
    </source>
</evidence>
<dbReference type="PROSITE" id="PS51387">
    <property type="entry name" value="FAD_PCMH"/>
    <property type="match status" value="1"/>
</dbReference>
<comment type="cofactor">
    <cofactor evidence="1">
        <name>Mo-molybdopterin</name>
        <dbReference type="ChEBI" id="CHEBI:71302"/>
    </cofactor>
</comment>
<dbReference type="FunFam" id="3.30.365.10:FF:000002">
    <property type="entry name" value="Xanthine dehydrogenase oxidase"/>
    <property type="match status" value="1"/>
</dbReference>
<evidence type="ECO:0000256" key="11">
    <source>
        <dbReference type="ARBA" id="ARBA00023014"/>
    </source>
</evidence>
<evidence type="ECO:0000256" key="9">
    <source>
        <dbReference type="ARBA" id="ARBA00023002"/>
    </source>
</evidence>
<keyword evidence="9" id="KW-0560">Oxidoreductase</keyword>
<dbReference type="Proteomes" id="UP000079169">
    <property type="component" value="Unplaced"/>
</dbReference>
<dbReference type="Pfam" id="PF00941">
    <property type="entry name" value="FAD_binding_5"/>
    <property type="match status" value="1"/>
</dbReference>
<dbReference type="CDD" id="cd00207">
    <property type="entry name" value="fer2"/>
    <property type="match status" value="1"/>
</dbReference>
<dbReference type="Gene3D" id="3.10.20.30">
    <property type="match status" value="1"/>
</dbReference>
<dbReference type="SUPFAM" id="SSF54292">
    <property type="entry name" value="2Fe-2S ferredoxin-like"/>
    <property type="match status" value="1"/>
</dbReference>
<keyword evidence="12" id="KW-0520">NAD</keyword>
<dbReference type="InterPro" id="IPR036318">
    <property type="entry name" value="FAD-bd_PCMH-like_sf"/>
</dbReference>
<dbReference type="KEGG" id="dci:103505953"/>
<feature type="domain" description="FAD-binding PCMH-type" evidence="16">
    <location>
        <begin position="254"/>
        <end position="437"/>
    </location>
</feature>
<evidence type="ECO:0000256" key="8">
    <source>
        <dbReference type="ARBA" id="ARBA00022723"/>
    </source>
</evidence>
<dbReference type="PANTHER" id="PTHR11908">
    <property type="entry name" value="XANTHINE DEHYDROGENASE"/>
    <property type="match status" value="1"/>
</dbReference>
<dbReference type="Pfam" id="PF00111">
    <property type="entry name" value="Fer2"/>
    <property type="match status" value="1"/>
</dbReference>
<dbReference type="SUPFAM" id="SSF56176">
    <property type="entry name" value="FAD-binding/transporter-associated domain-like"/>
    <property type="match status" value="1"/>
</dbReference>
<dbReference type="PaxDb" id="121845-A0A3Q0IQM5"/>
<keyword evidence="6" id="KW-0500">Molybdenum</keyword>
<name>A0A3Q0IQM5_DIACI</name>
<evidence type="ECO:0000256" key="6">
    <source>
        <dbReference type="ARBA" id="ARBA00022505"/>
    </source>
</evidence>
<evidence type="ECO:0000256" key="1">
    <source>
        <dbReference type="ARBA" id="ARBA00001924"/>
    </source>
</evidence>
<keyword evidence="13" id="KW-0576">Peroxisome</keyword>
<dbReference type="Gene3D" id="3.30.465.10">
    <property type="match status" value="1"/>
</dbReference>
<dbReference type="FunFam" id="3.10.20.30:FF:000012">
    <property type="entry name" value="Xanthine dehydrogenase/oxidase"/>
    <property type="match status" value="1"/>
</dbReference>
<keyword evidence="8" id="KW-0479">Metal-binding</keyword>
<evidence type="ECO:0000259" key="16">
    <source>
        <dbReference type="PROSITE" id="PS51387"/>
    </source>
</evidence>
<dbReference type="InterPro" id="IPR016169">
    <property type="entry name" value="FAD-bd_PCMH_sub2"/>
</dbReference>
<dbReference type="InterPro" id="IPR002888">
    <property type="entry name" value="2Fe-2S-bd"/>
</dbReference>
<dbReference type="InterPro" id="IPR036010">
    <property type="entry name" value="2Fe-2S_ferredoxin-like_sf"/>
</dbReference>
<dbReference type="RefSeq" id="XP_026676928.1">
    <property type="nucleotide sequence ID" value="XM_026821127.1"/>
</dbReference>
<feature type="domain" description="2Fe-2S ferredoxin-type" evidence="15">
    <location>
        <begin position="43"/>
        <end position="131"/>
    </location>
</feature>
<accession>A0A3Q0IQM5</accession>
<dbReference type="SUPFAM" id="SSF56003">
    <property type="entry name" value="Molybdenum cofactor-binding domain"/>
    <property type="match status" value="1"/>
</dbReference>
<keyword evidence="7" id="KW-0001">2Fe-2S</keyword>
<dbReference type="Gene3D" id="1.10.150.120">
    <property type="entry name" value="[2Fe-2S]-binding domain"/>
    <property type="match status" value="1"/>
</dbReference>
<comment type="cofactor">
    <cofactor evidence="2">
        <name>FAD</name>
        <dbReference type="ChEBI" id="CHEBI:57692"/>
    </cofactor>
</comment>
<dbReference type="GO" id="GO:0005777">
    <property type="term" value="C:peroxisome"/>
    <property type="evidence" value="ECO:0007669"/>
    <property type="project" value="UniProtKB-SubCell"/>
</dbReference>
<dbReference type="InterPro" id="IPR012675">
    <property type="entry name" value="Beta-grasp_dom_sf"/>
</dbReference>
<comment type="similarity">
    <text evidence="4">Belongs to the xanthine dehydrogenase family.</text>
</comment>
<dbReference type="AlphaFoldDB" id="A0A3Q0IQM5"/>
<evidence type="ECO:0000256" key="3">
    <source>
        <dbReference type="ARBA" id="ARBA00004275"/>
    </source>
</evidence>
<dbReference type="SUPFAM" id="SSF47741">
    <property type="entry name" value="CO dehydrogenase ISP C-domain like"/>
    <property type="match status" value="1"/>
</dbReference>
<dbReference type="GO" id="GO:0005506">
    <property type="term" value="F:iron ion binding"/>
    <property type="evidence" value="ECO:0007669"/>
    <property type="project" value="InterPro"/>
</dbReference>